<sequence>MVSEAHSISIDNCRLLLRPHRCYSSKGFRPISTTKMSTSMTTEYYQFGPHKIDPKQVFYSTNLSYATVNLRPVHLVYSFSSLVYVSKYHLPWPGFGSNGGPFKHLRIGHEAHNLKKIVEFDNLTQSFHARREVKRLNDLSADETSDLWLTAKKVGGQLESFYMATSLTFTIQDGPRAGQSVPHVHVHIIPRKEGDFEKNDEIYDAQYFGYANFRAYQKEVIDQILDKRDCLAVMATGSGKIFMVPYHQYQPYILYNNFQPFCFLTIVCVCVFWCVWLNYSYQVPPLLLEKTAIVISPLISLMQDQVMSLKQRGIRAEFLGSAQTDGSVHTKAQTGHFHLLFMTPEKACSTPLSFWLKLLEAGICLFAVDEAHCISEWGHDFRVEYKQLNKLRGVLLEVPFVALTATATEKVRIDIINSLKMNNPYVAVGSFDRKNLFYGVKHFNRSLPFVDELVQEISKYARKAGSTIIYCTTIKDVEQIHKSLQEAGIKTGIYHGQMSSKAREESHRSFVRDELLVMVATIAFGMGIDKPNIRQVIHYGCPKSIESYYQESGRCGRDGIPSVCWLYYTRADFAKADFYCGGLRTEKSKKGCYGVIDGCATLLLTNNMQKKVLAQLFRGKIFSREMWFGNCDNCMVSKRERDMSKESFLLMSCIQSCEGNWGLNMPVDVLRGSRAKKILNAHFDKLPFHGLGKDYSSNWWKSLAYQLISHGSLLLTHLEDLVNNQVTLCG</sequence>
<dbReference type="PANTHER" id="PTHR13710">
    <property type="entry name" value="DNA HELICASE RECQ FAMILY MEMBER"/>
    <property type="match status" value="1"/>
</dbReference>
<dbReference type="FunFam" id="1.10.10.10:FF:000513">
    <property type="entry name" value="ATP-dependent DNA helicase"/>
    <property type="match status" value="1"/>
</dbReference>
<dbReference type="InterPro" id="IPR018982">
    <property type="entry name" value="RQC_domain"/>
</dbReference>
<dbReference type="PROSITE" id="PS51194">
    <property type="entry name" value="HELICASE_CTER"/>
    <property type="match status" value="1"/>
</dbReference>
<keyword evidence="4" id="KW-0347">Helicase</keyword>
<proteinExistence type="inferred from homology"/>
<keyword evidence="2" id="KW-0547">Nucleotide-binding</keyword>
<dbReference type="PROSITE" id="PS00892">
    <property type="entry name" value="HIT_1"/>
    <property type="match status" value="1"/>
</dbReference>
<organism evidence="12 13">
    <name type="scientific">Populus alba x Populus x berolinensis</name>
    <dbReference type="NCBI Taxonomy" id="444605"/>
    <lineage>
        <taxon>Eukaryota</taxon>
        <taxon>Viridiplantae</taxon>
        <taxon>Streptophyta</taxon>
        <taxon>Embryophyta</taxon>
        <taxon>Tracheophyta</taxon>
        <taxon>Spermatophyta</taxon>
        <taxon>Magnoliopsida</taxon>
        <taxon>eudicotyledons</taxon>
        <taxon>Gunneridae</taxon>
        <taxon>Pentapetalae</taxon>
        <taxon>rosids</taxon>
        <taxon>fabids</taxon>
        <taxon>Malpighiales</taxon>
        <taxon>Salicaceae</taxon>
        <taxon>Saliceae</taxon>
        <taxon>Populus</taxon>
    </lineage>
</organism>
<comment type="caution">
    <text evidence="12">The sequence shown here is derived from an EMBL/GenBank/DDBJ whole genome shotgun (WGS) entry which is preliminary data.</text>
</comment>
<evidence type="ECO:0000256" key="4">
    <source>
        <dbReference type="ARBA" id="ARBA00022806"/>
    </source>
</evidence>
<evidence type="ECO:0000256" key="2">
    <source>
        <dbReference type="ARBA" id="ARBA00022741"/>
    </source>
</evidence>
<name>A0AAD6Q3Y7_9ROSI</name>
<dbReference type="InterPro" id="IPR011146">
    <property type="entry name" value="HIT-like"/>
</dbReference>
<dbReference type="GO" id="GO:0005737">
    <property type="term" value="C:cytoplasm"/>
    <property type="evidence" value="ECO:0007669"/>
    <property type="project" value="TreeGrafter"/>
</dbReference>
<feature type="domain" description="HIT" evidence="9">
    <location>
        <begin position="130"/>
        <end position="198"/>
    </location>
</feature>
<dbReference type="GO" id="GO:0005634">
    <property type="term" value="C:nucleus"/>
    <property type="evidence" value="ECO:0007669"/>
    <property type="project" value="TreeGrafter"/>
</dbReference>
<evidence type="ECO:0000256" key="3">
    <source>
        <dbReference type="ARBA" id="ARBA00022801"/>
    </source>
</evidence>
<evidence type="ECO:0000256" key="1">
    <source>
        <dbReference type="ARBA" id="ARBA00005446"/>
    </source>
</evidence>
<dbReference type="EC" id="5.6.2.4" evidence="7"/>
<dbReference type="GO" id="GO:0006260">
    <property type="term" value="P:DNA replication"/>
    <property type="evidence" value="ECO:0007669"/>
    <property type="project" value="InterPro"/>
</dbReference>
<dbReference type="GO" id="GO:0000724">
    <property type="term" value="P:double-strand break repair via homologous recombination"/>
    <property type="evidence" value="ECO:0007669"/>
    <property type="project" value="TreeGrafter"/>
</dbReference>
<gene>
    <name evidence="12" type="ORF">NC653_031840</name>
</gene>
<dbReference type="SUPFAM" id="SSF54197">
    <property type="entry name" value="HIT-like"/>
    <property type="match status" value="1"/>
</dbReference>
<dbReference type="Gene3D" id="3.40.50.300">
    <property type="entry name" value="P-loop containing nucleotide triphosphate hydrolases"/>
    <property type="match status" value="2"/>
</dbReference>
<dbReference type="GO" id="GO:0005524">
    <property type="term" value="F:ATP binding"/>
    <property type="evidence" value="ECO:0007669"/>
    <property type="project" value="UniProtKB-KW"/>
</dbReference>
<dbReference type="InterPro" id="IPR036390">
    <property type="entry name" value="WH_DNA-bd_sf"/>
</dbReference>
<reference evidence="12" key="1">
    <citation type="journal article" date="2023" name="Mol. Ecol. Resour.">
        <title>Chromosome-level genome assembly of a triploid poplar Populus alba 'Berolinensis'.</title>
        <authorList>
            <person name="Chen S."/>
            <person name="Yu Y."/>
            <person name="Wang X."/>
            <person name="Wang S."/>
            <person name="Zhang T."/>
            <person name="Zhou Y."/>
            <person name="He R."/>
            <person name="Meng N."/>
            <person name="Wang Y."/>
            <person name="Liu W."/>
            <person name="Liu Z."/>
            <person name="Liu J."/>
            <person name="Guo Q."/>
            <person name="Huang H."/>
            <person name="Sederoff R.R."/>
            <person name="Wang G."/>
            <person name="Qu G."/>
            <person name="Chen S."/>
        </authorList>
    </citation>
    <scope>NUCLEOTIDE SEQUENCE</scope>
    <source>
        <strain evidence="12">SC-2020</strain>
    </source>
</reference>
<dbReference type="GO" id="GO:0047627">
    <property type="term" value="F:adenylylsulfatase activity"/>
    <property type="evidence" value="ECO:0007669"/>
    <property type="project" value="UniProtKB-ARBA"/>
</dbReference>
<dbReference type="InterPro" id="IPR011545">
    <property type="entry name" value="DEAD/DEAH_box_helicase_dom"/>
</dbReference>
<evidence type="ECO:0000256" key="8">
    <source>
        <dbReference type="PROSITE-ProRule" id="PRU00464"/>
    </source>
</evidence>
<keyword evidence="13" id="KW-1185">Reference proteome</keyword>
<evidence type="ECO:0000259" key="10">
    <source>
        <dbReference type="PROSITE" id="PS51192"/>
    </source>
</evidence>
<dbReference type="AlphaFoldDB" id="A0AAD6Q3Y7"/>
<dbReference type="Proteomes" id="UP001164929">
    <property type="component" value="Chromosome 13"/>
</dbReference>
<dbReference type="CDD" id="cd18794">
    <property type="entry name" value="SF2_C_RecQ"/>
    <property type="match status" value="1"/>
</dbReference>
<dbReference type="SMART" id="SM00487">
    <property type="entry name" value="DEXDc"/>
    <property type="match status" value="1"/>
</dbReference>
<dbReference type="InterPro" id="IPR004589">
    <property type="entry name" value="DNA_helicase_ATP-dep_RecQ"/>
</dbReference>
<dbReference type="PROSITE" id="PS51084">
    <property type="entry name" value="HIT_2"/>
    <property type="match status" value="1"/>
</dbReference>
<dbReference type="NCBIfam" id="TIGR00614">
    <property type="entry name" value="recQ_fam"/>
    <property type="match status" value="1"/>
</dbReference>
<dbReference type="PANTHER" id="PTHR13710:SF120">
    <property type="entry name" value="BIFUNCTIONAL 3'-5' EXONUCLEASE_ATP-DEPENDENT HELICASE WRN"/>
    <property type="match status" value="1"/>
</dbReference>
<dbReference type="SUPFAM" id="SSF46785">
    <property type="entry name" value="Winged helix' DNA-binding domain"/>
    <property type="match status" value="1"/>
</dbReference>
<dbReference type="InterPro" id="IPR027417">
    <property type="entry name" value="P-loop_NTPase"/>
</dbReference>
<dbReference type="GO" id="GO:0043138">
    <property type="term" value="F:3'-5' DNA helicase activity"/>
    <property type="evidence" value="ECO:0007669"/>
    <property type="project" value="UniProtKB-EC"/>
</dbReference>
<evidence type="ECO:0000313" key="13">
    <source>
        <dbReference type="Proteomes" id="UP001164929"/>
    </source>
</evidence>
<dbReference type="Gene3D" id="1.10.10.10">
    <property type="entry name" value="Winged helix-like DNA-binding domain superfamily/Winged helix DNA-binding domain"/>
    <property type="match status" value="1"/>
</dbReference>
<dbReference type="InterPro" id="IPR036265">
    <property type="entry name" value="HIT-like_sf"/>
</dbReference>
<dbReference type="Pfam" id="PF00271">
    <property type="entry name" value="Helicase_C"/>
    <property type="match status" value="1"/>
</dbReference>
<protein>
    <recommendedName>
        <fullName evidence="7">DNA 3'-5' helicase</fullName>
        <ecNumber evidence="7">5.6.2.4</ecNumber>
    </recommendedName>
</protein>
<dbReference type="EMBL" id="JAQIZT010000013">
    <property type="protein sequence ID" value="KAJ6976133.1"/>
    <property type="molecule type" value="Genomic_DNA"/>
</dbReference>
<dbReference type="GO" id="GO:0003676">
    <property type="term" value="F:nucleic acid binding"/>
    <property type="evidence" value="ECO:0007669"/>
    <property type="project" value="InterPro"/>
</dbReference>
<dbReference type="Pfam" id="PF09382">
    <property type="entry name" value="RQC"/>
    <property type="match status" value="1"/>
</dbReference>
<dbReference type="InterPro" id="IPR014001">
    <property type="entry name" value="Helicase_ATP-bd"/>
</dbReference>
<dbReference type="InterPro" id="IPR036388">
    <property type="entry name" value="WH-like_DNA-bd_sf"/>
</dbReference>
<dbReference type="SMART" id="SM00956">
    <property type="entry name" value="RQC"/>
    <property type="match status" value="1"/>
</dbReference>
<feature type="domain" description="Helicase C-terminal" evidence="11">
    <location>
        <begin position="452"/>
        <end position="632"/>
    </location>
</feature>
<dbReference type="GO" id="GO:0009378">
    <property type="term" value="F:four-way junction helicase activity"/>
    <property type="evidence" value="ECO:0007669"/>
    <property type="project" value="TreeGrafter"/>
</dbReference>
<evidence type="ECO:0000256" key="7">
    <source>
        <dbReference type="ARBA" id="ARBA00034808"/>
    </source>
</evidence>
<evidence type="ECO:0000256" key="6">
    <source>
        <dbReference type="ARBA" id="ARBA00034617"/>
    </source>
</evidence>
<dbReference type="Pfam" id="PF00270">
    <property type="entry name" value="DEAD"/>
    <property type="match status" value="1"/>
</dbReference>
<dbReference type="Gene3D" id="3.30.428.10">
    <property type="entry name" value="HIT-like"/>
    <property type="match status" value="1"/>
</dbReference>
<evidence type="ECO:0000313" key="12">
    <source>
        <dbReference type="EMBL" id="KAJ6976133.1"/>
    </source>
</evidence>
<dbReference type="InterPro" id="IPR001650">
    <property type="entry name" value="Helicase_C-like"/>
</dbReference>
<evidence type="ECO:0000256" key="5">
    <source>
        <dbReference type="ARBA" id="ARBA00022840"/>
    </source>
</evidence>
<comment type="similarity">
    <text evidence="1">Belongs to the helicase family. RecQ subfamily.</text>
</comment>
<dbReference type="PROSITE" id="PS51192">
    <property type="entry name" value="HELICASE_ATP_BIND_1"/>
    <property type="match status" value="1"/>
</dbReference>
<keyword evidence="5" id="KW-0067">ATP-binding</keyword>
<dbReference type="InterPro" id="IPR019808">
    <property type="entry name" value="Histidine_triad_CS"/>
</dbReference>
<evidence type="ECO:0000259" key="9">
    <source>
        <dbReference type="PROSITE" id="PS51084"/>
    </source>
</evidence>
<keyword evidence="3" id="KW-0378">Hydrolase</keyword>
<dbReference type="CDD" id="cd17920">
    <property type="entry name" value="DEXHc_RecQ"/>
    <property type="match status" value="1"/>
</dbReference>
<dbReference type="Pfam" id="PF01230">
    <property type="entry name" value="HIT"/>
    <property type="match status" value="1"/>
</dbReference>
<feature type="short sequence motif" description="Histidine triad motif" evidence="8">
    <location>
        <begin position="183"/>
        <end position="187"/>
    </location>
</feature>
<accession>A0AAD6Q3Y7</accession>
<comment type="catalytic activity">
    <reaction evidence="6">
        <text>Couples ATP hydrolysis with the unwinding of duplex DNA by translocating in the 3'-5' direction.</text>
        <dbReference type="EC" id="5.6.2.4"/>
    </reaction>
</comment>
<dbReference type="SUPFAM" id="SSF52540">
    <property type="entry name" value="P-loop containing nucleoside triphosphate hydrolases"/>
    <property type="match status" value="1"/>
</dbReference>
<feature type="domain" description="Helicase ATP-binding" evidence="10">
    <location>
        <begin position="221"/>
        <end position="425"/>
    </location>
</feature>
<dbReference type="SMART" id="SM00490">
    <property type="entry name" value="HELICc"/>
    <property type="match status" value="1"/>
</dbReference>
<evidence type="ECO:0000259" key="11">
    <source>
        <dbReference type="PROSITE" id="PS51194"/>
    </source>
</evidence>
<dbReference type="GO" id="GO:0005694">
    <property type="term" value="C:chromosome"/>
    <property type="evidence" value="ECO:0007669"/>
    <property type="project" value="TreeGrafter"/>
</dbReference>